<feature type="region of interest" description="Disordered" evidence="1">
    <location>
        <begin position="231"/>
        <end position="291"/>
    </location>
</feature>
<keyword evidence="3" id="KW-1185">Reference proteome</keyword>
<accession>A0ABY6UMY7</accession>
<evidence type="ECO:0000313" key="3">
    <source>
        <dbReference type="Proteomes" id="UP000766486"/>
    </source>
</evidence>
<organism evidence="2 3">
    <name type="scientific">Bionectria ochroleuca</name>
    <name type="common">Gliocladium roseum</name>
    <dbReference type="NCBI Taxonomy" id="29856"/>
    <lineage>
        <taxon>Eukaryota</taxon>
        <taxon>Fungi</taxon>
        <taxon>Dikarya</taxon>
        <taxon>Ascomycota</taxon>
        <taxon>Pezizomycotina</taxon>
        <taxon>Sordariomycetes</taxon>
        <taxon>Hypocreomycetidae</taxon>
        <taxon>Hypocreales</taxon>
        <taxon>Bionectriaceae</taxon>
        <taxon>Clonostachys</taxon>
    </lineage>
</organism>
<proteinExistence type="predicted"/>
<dbReference type="EMBL" id="CABFNS010000851">
    <property type="protein sequence ID" value="VUC32687.1"/>
    <property type="molecule type" value="Genomic_DNA"/>
</dbReference>
<comment type="caution">
    <text evidence="2">The sequence shown here is derived from an EMBL/GenBank/DDBJ whole genome shotgun (WGS) entry which is preliminary data.</text>
</comment>
<protein>
    <submittedName>
        <fullName evidence="2">Uncharacterized protein</fullName>
    </submittedName>
</protein>
<dbReference type="Proteomes" id="UP000766486">
    <property type="component" value="Unassembled WGS sequence"/>
</dbReference>
<name>A0ABY6UMY7_BIOOC</name>
<evidence type="ECO:0000256" key="1">
    <source>
        <dbReference type="SAM" id="MobiDB-lite"/>
    </source>
</evidence>
<sequence length="333" mass="37583">MASKREKALVEETILEAEDILLGIENIESGKDAEATSKQLANLLQRLYLAICTLHEYKRNKDPPRNAIVEADKALLGGWQAVLKTIEALSTGVPNGRFLAARMMLFLAHAFLYQEGFPYDLQDSTVNRDRVKLQLEFSNTVDEALRSQLSVIWEESGKREDFKWALTHLDSKNETIRTDYNQAAMLALSSEELWKVPGMTGRQLWKPKPGDPPIYEPFEDATGWAFAEDEWEDVEDESDQQEDDDEDDDEGGDEGEDDDDEDDENGDGEDNENNNDAGDVDQPIISQTFFSNGPLEAEAQVEYCFVKGSAETWMEGPRLKLSKQFVNQVTNKA</sequence>
<reference evidence="2 3" key="1">
    <citation type="submission" date="2019-06" db="EMBL/GenBank/DDBJ databases">
        <authorList>
            <person name="Broberg M."/>
        </authorList>
    </citation>
    <scope>NUCLEOTIDE SEQUENCE [LARGE SCALE GENOMIC DNA]</scope>
</reference>
<feature type="compositionally biased region" description="Acidic residues" evidence="1">
    <location>
        <begin position="231"/>
        <end position="273"/>
    </location>
</feature>
<gene>
    <name evidence="2" type="ORF">CLO192961_LOCUS328933</name>
</gene>
<evidence type="ECO:0000313" key="2">
    <source>
        <dbReference type="EMBL" id="VUC32687.1"/>
    </source>
</evidence>